<evidence type="ECO:0000313" key="16">
    <source>
        <dbReference type="Proteomes" id="UP001432322"/>
    </source>
</evidence>
<evidence type="ECO:0000256" key="4">
    <source>
        <dbReference type="ARBA" id="ARBA00013039"/>
    </source>
</evidence>
<keyword evidence="5" id="KW-0645">Protease</keyword>
<evidence type="ECO:0000256" key="12">
    <source>
        <dbReference type="SAM" id="MobiDB-lite"/>
    </source>
</evidence>
<dbReference type="InterPro" id="IPR035952">
    <property type="entry name" value="Rhomboid-like_sf"/>
</dbReference>
<keyword evidence="7" id="KW-0378">Hydrolase</keyword>
<feature type="non-terminal residue" evidence="15">
    <location>
        <position position="442"/>
    </location>
</feature>
<comment type="caution">
    <text evidence="15">The sequence shown here is derived from an EMBL/GenBank/DDBJ whole genome shotgun (WGS) entry which is preliminary data.</text>
</comment>
<dbReference type="PROSITE" id="PS50222">
    <property type="entry name" value="EF_HAND_2"/>
    <property type="match status" value="1"/>
</dbReference>
<dbReference type="InterPro" id="IPR022764">
    <property type="entry name" value="Peptidase_S54_rhomboid_dom"/>
</dbReference>
<dbReference type="InterPro" id="IPR011992">
    <property type="entry name" value="EF-hand-dom_pair"/>
</dbReference>
<evidence type="ECO:0000256" key="5">
    <source>
        <dbReference type="ARBA" id="ARBA00022670"/>
    </source>
</evidence>
<feature type="non-terminal residue" evidence="15">
    <location>
        <position position="1"/>
    </location>
</feature>
<evidence type="ECO:0000256" key="11">
    <source>
        <dbReference type="SAM" id="Coils"/>
    </source>
</evidence>
<gene>
    <name evidence="15" type="ORF">PFISCL1PPCAC_8564</name>
</gene>
<dbReference type="GO" id="GO:0016020">
    <property type="term" value="C:membrane"/>
    <property type="evidence" value="ECO:0007669"/>
    <property type="project" value="UniProtKB-SubCell"/>
</dbReference>
<feature type="compositionally biased region" description="Basic and acidic residues" evidence="12">
    <location>
        <begin position="1"/>
        <end position="17"/>
    </location>
</feature>
<evidence type="ECO:0000256" key="1">
    <source>
        <dbReference type="ARBA" id="ARBA00000156"/>
    </source>
</evidence>
<dbReference type="InterPro" id="IPR051739">
    <property type="entry name" value="Rhomboid_IM_Serine_Proteases"/>
</dbReference>
<dbReference type="SUPFAM" id="SSF144091">
    <property type="entry name" value="Rhomboid-like"/>
    <property type="match status" value="1"/>
</dbReference>
<dbReference type="AlphaFoldDB" id="A0AAV5VEV5"/>
<keyword evidence="9 13" id="KW-1133">Transmembrane helix</keyword>
<evidence type="ECO:0000256" key="13">
    <source>
        <dbReference type="SAM" id="Phobius"/>
    </source>
</evidence>
<dbReference type="PANTHER" id="PTHR45840:SF2">
    <property type="entry name" value="PROTEIN RHOMBOID-RELATED"/>
    <property type="match status" value="1"/>
</dbReference>
<dbReference type="Proteomes" id="UP001432322">
    <property type="component" value="Unassembled WGS sequence"/>
</dbReference>
<keyword evidence="11" id="KW-0175">Coiled coil</keyword>
<feature type="transmembrane region" description="Helical" evidence="13">
    <location>
        <begin position="375"/>
        <end position="395"/>
    </location>
</feature>
<dbReference type="Gene3D" id="1.20.1540.10">
    <property type="entry name" value="Rhomboid-like"/>
    <property type="match status" value="1"/>
</dbReference>
<comment type="subcellular location">
    <subcellularLocation>
        <location evidence="2">Membrane</location>
        <topology evidence="2">Multi-pass membrane protein</topology>
    </subcellularLocation>
</comment>
<feature type="transmembrane region" description="Helical" evidence="13">
    <location>
        <begin position="191"/>
        <end position="209"/>
    </location>
</feature>
<evidence type="ECO:0000259" key="14">
    <source>
        <dbReference type="PROSITE" id="PS50222"/>
    </source>
</evidence>
<feature type="transmembrane region" description="Helical" evidence="13">
    <location>
        <begin position="285"/>
        <end position="304"/>
    </location>
</feature>
<dbReference type="SUPFAM" id="SSF47473">
    <property type="entry name" value="EF-hand"/>
    <property type="match status" value="1"/>
</dbReference>
<comment type="catalytic activity">
    <reaction evidence="1">
        <text>Cleaves type-1 transmembrane domains using a catalytic dyad composed of serine and histidine that are contributed by different transmembrane domains.</text>
        <dbReference type="EC" id="3.4.21.105"/>
    </reaction>
</comment>
<dbReference type="GO" id="GO:0006508">
    <property type="term" value="P:proteolysis"/>
    <property type="evidence" value="ECO:0007669"/>
    <property type="project" value="UniProtKB-KW"/>
</dbReference>
<dbReference type="FunFam" id="1.20.1540.10:FF:000007">
    <property type="entry name" value="Rhomboid like 2"/>
    <property type="match status" value="1"/>
</dbReference>
<dbReference type="GO" id="GO:0004252">
    <property type="term" value="F:serine-type endopeptidase activity"/>
    <property type="evidence" value="ECO:0007669"/>
    <property type="project" value="InterPro"/>
</dbReference>
<feature type="coiled-coil region" evidence="11">
    <location>
        <begin position="102"/>
        <end position="129"/>
    </location>
</feature>
<feature type="compositionally biased region" description="Polar residues" evidence="12">
    <location>
        <begin position="19"/>
        <end position="34"/>
    </location>
</feature>
<dbReference type="EMBL" id="BTSY01000003">
    <property type="protein sequence ID" value="GMT17267.1"/>
    <property type="molecule type" value="Genomic_DNA"/>
</dbReference>
<feature type="region of interest" description="Disordered" evidence="12">
    <location>
        <begin position="1"/>
        <end position="79"/>
    </location>
</feature>
<feature type="transmembrane region" description="Helical" evidence="13">
    <location>
        <begin position="402"/>
        <end position="424"/>
    </location>
</feature>
<keyword evidence="8" id="KW-0720">Serine protease</keyword>
<dbReference type="Pfam" id="PF01694">
    <property type="entry name" value="Rhomboid"/>
    <property type="match status" value="1"/>
</dbReference>
<proteinExistence type="inferred from homology"/>
<dbReference type="PANTHER" id="PTHR45840">
    <property type="entry name" value="RHOMBOID-RELATED PROTEIN"/>
    <property type="match status" value="1"/>
</dbReference>
<sequence>TGSSEKRSVKSLLERSAKSLKSITERGTNSQKKSLPSAEPQKPKSPTKSNYKSNPKSNTKSHPPKSGGPPSSGGRVFGDGKQRAKAYEQFRLLAGDDESIPLAYLKEKLRKQRATLEMTEAQIEEFLKKADKNGDAMIDFKEFESLMASPLAQGNKMQKAMRYLADGVIAKNQRLEVHSYLDAYNCFPPPVFILVSTVLQIAIFLGYHLDDPDEKKTIMTHCAGCFQRDSDGMRQAGPLIFVPRLHHEAWRFYTYQFLHAGISHLGGNIVMQSLLGLPLEIVHKMWRIGPLYTIAVITGALLQYCLDPTTSLVGCSGGVYALITAHLANVFLNWAEMPFRWVRLGIVGVFLCYDIGSTVYRRVIAEECDTISHAAHIGGAITGFCFGIIILHNLVKHKWEEIIRWICIVGYIIFFCAMVIFTIVQEPTATPIWDSRNCSKRK</sequence>
<protein>
    <recommendedName>
        <fullName evidence="4">rhomboid protease</fullName>
        <ecNumber evidence="4">3.4.21.105</ecNumber>
    </recommendedName>
</protein>
<dbReference type="InterPro" id="IPR002048">
    <property type="entry name" value="EF_hand_dom"/>
</dbReference>
<evidence type="ECO:0000256" key="10">
    <source>
        <dbReference type="ARBA" id="ARBA00023136"/>
    </source>
</evidence>
<dbReference type="GO" id="GO:0005509">
    <property type="term" value="F:calcium ion binding"/>
    <property type="evidence" value="ECO:0007669"/>
    <property type="project" value="InterPro"/>
</dbReference>
<name>A0AAV5VEV5_9BILA</name>
<feature type="compositionally biased region" description="Polar residues" evidence="12">
    <location>
        <begin position="44"/>
        <end position="58"/>
    </location>
</feature>
<evidence type="ECO:0000256" key="3">
    <source>
        <dbReference type="ARBA" id="ARBA00009045"/>
    </source>
</evidence>
<comment type="similarity">
    <text evidence="3">Belongs to the peptidase S54 family.</text>
</comment>
<accession>A0AAV5VEV5</accession>
<evidence type="ECO:0000256" key="6">
    <source>
        <dbReference type="ARBA" id="ARBA00022692"/>
    </source>
</evidence>
<dbReference type="EC" id="3.4.21.105" evidence="4"/>
<reference evidence="15" key="1">
    <citation type="submission" date="2023-10" db="EMBL/GenBank/DDBJ databases">
        <title>Genome assembly of Pristionchus species.</title>
        <authorList>
            <person name="Yoshida K."/>
            <person name="Sommer R.J."/>
        </authorList>
    </citation>
    <scope>NUCLEOTIDE SEQUENCE</scope>
    <source>
        <strain evidence="15">RS5133</strain>
    </source>
</reference>
<evidence type="ECO:0000256" key="9">
    <source>
        <dbReference type="ARBA" id="ARBA00022989"/>
    </source>
</evidence>
<keyword evidence="6 13" id="KW-0812">Transmembrane</keyword>
<evidence type="ECO:0000256" key="2">
    <source>
        <dbReference type="ARBA" id="ARBA00004141"/>
    </source>
</evidence>
<keyword evidence="10 13" id="KW-0472">Membrane</keyword>
<organism evidence="15 16">
    <name type="scientific">Pristionchus fissidentatus</name>
    <dbReference type="NCBI Taxonomy" id="1538716"/>
    <lineage>
        <taxon>Eukaryota</taxon>
        <taxon>Metazoa</taxon>
        <taxon>Ecdysozoa</taxon>
        <taxon>Nematoda</taxon>
        <taxon>Chromadorea</taxon>
        <taxon>Rhabditida</taxon>
        <taxon>Rhabditina</taxon>
        <taxon>Diplogasteromorpha</taxon>
        <taxon>Diplogasteroidea</taxon>
        <taxon>Neodiplogasteridae</taxon>
        <taxon>Pristionchus</taxon>
    </lineage>
</organism>
<feature type="domain" description="EF-hand" evidence="14">
    <location>
        <begin position="118"/>
        <end position="153"/>
    </location>
</feature>
<keyword evidence="16" id="KW-1185">Reference proteome</keyword>
<dbReference type="Gene3D" id="1.10.238.10">
    <property type="entry name" value="EF-hand"/>
    <property type="match status" value="1"/>
</dbReference>
<evidence type="ECO:0000313" key="15">
    <source>
        <dbReference type="EMBL" id="GMT17267.1"/>
    </source>
</evidence>
<dbReference type="SMART" id="SM00054">
    <property type="entry name" value="EFh"/>
    <property type="match status" value="1"/>
</dbReference>
<evidence type="ECO:0000256" key="7">
    <source>
        <dbReference type="ARBA" id="ARBA00022801"/>
    </source>
</evidence>
<feature type="transmembrane region" description="Helical" evidence="13">
    <location>
        <begin position="310"/>
        <end position="332"/>
    </location>
</feature>
<evidence type="ECO:0000256" key="8">
    <source>
        <dbReference type="ARBA" id="ARBA00022825"/>
    </source>
</evidence>
<feature type="transmembrane region" description="Helical" evidence="13">
    <location>
        <begin position="344"/>
        <end position="363"/>
    </location>
</feature>
<feature type="compositionally biased region" description="Low complexity" evidence="12">
    <location>
        <begin position="60"/>
        <end position="74"/>
    </location>
</feature>